<reference evidence="1" key="1">
    <citation type="submission" date="2019-11" db="EMBL/GenBank/DDBJ databases">
        <authorList>
            <person name="Feng L."/>
        </authorList>
    </citation>
    <scope>NUCLEOTIDE SEQUENCE</scope>
    <source>
        <strain evidence="1">RintestinalisLFYP67</strain>
    </source>
</reference>
<dbReference type="EMBL" id="CACRUM010000035">
    <property type="protein sequence ID" value="VYT97425.1"/>
    <property type="molecule type" value="Genomic_DNA"/>
</dbReference>
<gene>
    <name evidence="1" type="ORF">RILFYP67_00018</name>
</gene>
<sequence length="109" mass="12645">MNKIDFLEFYNGVVKKLGVHLENEYRQFHFCDNPDSLYEEYLNQKTMLRVLYQKKNGESKTLLDRHKVCACMTAAIIKVRLVSGNIQTDDSFSLSVASRINEQLAFMST</sequence>
<proteinExistence type="predicted"/>
<dbReference type="RefSeq" id="WP_015521101.1">
    <property type="nucleotide sequence ID" value="NZ_CACRUM010000035.1"/>
</dbReference>
<organism evidence="1">
    <name type="scientific">Roseburia intestinalis</name>
    <dbReference type="NCBI Taxonomy" id="166486"/>
    <lineage>
        <taxon>Bacteria</taxon>
        <taxon>Bacillati</taxon>
        <taxon>Bacillota</taxon>
        <taxon>Clostridia</taxon>
        <taxon>Lachnospirales</taxon>
        <taxon>Lachnospiraceae</taxon>
        <taxon>Roseburia</taxon>
    </lineage>
</organism>
<protein>
    <submittedName>
        <fullName evidence="1">Uncharacterized protein</fullName>
    </submittedName>
</protein>
<accession>A0A6N3AXS9</accession>
<dbReference type="AlphaFoldDB" id="A0A6N3AXS9"/>
<evidence type="ECO:0000313" key="1">
    <source>
        <dbReference type="EMBL" id="VYT97425.1"/>
    </source>
</evidence>
<name>A0A6N3AXS9_9FIRM</name>